<evidence type="ECO:0000256" key="6">
    <source>
        <dbReference type="ARBA" id="ARBA00022833"/>
    </source>
</evidence>
<evidence type="ECO:0000313" key="14">
    <source>
        <dbReference type="Proteomes" id="UP000005240"/>
    </source>
</evidence>
<dbReference type="GO" id="GO:0005634">
    <property type="term" value="C:nucleus"/>
    <property type="evidence" value="ECO:0007669"/>
    <property type="project" value="UniProtKB-SubCell"/>
</dbReference>
<dbReference type="VEuPathDB" id="FungiDB:PTTG_08458"/>
<keyword evidence="6" id="KW-0862">Zinc</keyword>
<evidence type="ECO:0000256" key="1">
    <source>
        <dbReference type="ARBA" id="ARBA00004123"/>
    </source>
</evidence>
<dbReference type="Proteomes" id="UP000005240">
    <property type="component" value="Unassembled WGS sequence"/>
</dbReference>
<feature type="region of interest" description="Disordered" evidence="10">
    <location>
        <begin position="241"/>
        <end position="272"/>
    </location>
</feature>
<evidence type="ECO:0000256" key="5">
    <source>
        <dbReference type="ARBA" id="ARBA00022771"/>
    </source>
</evidence>
<dbReference type="PANTHER" id="PTHR47257:SF1">
    <property type="entry name" value="PH-RESPONSE TRANSCRIPTION FACTOR PACC_RIM101"/>
    <property type="match status" value="1"/>
</dbReference>
<keyword evidence="7" id="KW-0539">Nucleus</keyword>
<proteinExistence type="inferred from homology"/>
<evidence type="ECO:0000256" key="4">
    <source>
        <dbReference type="ARBA" id="ARBA00022737"/>
    </source>
</evidence>
<comment type="similarity">
    <text evidence="8">Belongs to the pacC/RIM101 family.</text>
</comment>
<keyword evidence="5 9" id="KW-0863">Zinc-finger</keyword>
<dbReference type="AlphaFoldDB" id="A0A0C4F5Q7"/>
<feature type="domain" description="C2H2-type" evidence="11">
    <location>
        <begin position="14"/>
        <end position="46"/>
    </location>
</feature>
<reference evidence="12" key="1">
    <citation type="submission" date="2009-11" db="EMBL/GenBank/DDBJ databases">
        <authorList>
            <consortium name="The Broad Institute Genome Sequencing Platform"/>
            <person name="Ward D."/>
            <person name="Feldgarden M."/>
            <person name="Earl A."/>
            <person name="Young S.K."/>
            <person name="Zeng Q."/>
            <person name="Koehrsen M."/>
            <person name="Alvarado L."/>
            <person name="Berlin A."/>
            <person name="Bochicchio J."/>
            <person name="Borenstein D."/>
            <person name="Chapman S.B."/>
            <person name="Chen Z."/>
            <person name="Engels R."/>
            <person name="Freedman E."/>
            <person name="Gellesch M."/>
            <person name="Goldberg J."/>
            <person name="Griggs A."/>
            <person name="Gujja S."/>
            <person name="Heilman E."/>
            <person name="Heiman D."/>
            <person name="Hepburn T."/>
            <person name="Howarth C."/>
            <person name="Jen D."/>
            <person name="Larson L."/>
            <person name="Lewis B."/>
            <person name="Mehta T."/>
            <person name="Park D."/>
            <person name="Pearson M."/>
            <person name="Roberts A."/>
            <person name="Saif S."/>
            <person name="Shea T."/>
            <person name="Shenoy N."/>
            <person name="Sisk P."/>
            <person name="Stolte C."/>
            <person name="Sykes S."/>
            <person name="Thomson T."/>
            <person name="Walk T."/>
            <person name="White J."/>
            <person name="Yandava C."/>
            <person name="Izard J."/>
            <person name="Baranova O.V."/>
            <person name="Blanton J.M."/>
            <person name="Tanner A.C."/>
            <person name="Dewhirst F.E."/>
            <person name="Haas B."/>
            <person name="Nusbaum C."/>
            <person name="Birren B."/>
        </authorList>
    </citation>
    <scope>NUCLEOTIDE SEQUENCE [LARGE SCALE GENOMIC DNA]</scope>
    <source>
        <strain evidence="12">1-1 BBBD Race 1</strain>
    </source>
</reference>
<evidence type="ECO:0000256" key="9">
    <source>
        <dbReference type="PROSITE-ProRule" id="PRU00042"/>
    </source>
</evidence>
<dbReference type="PROSITE" id="PS50157">
    <property type="entry name" value="ZINC_FINGER_C2H2_2"/>
    <property type="match status" value="2"/>
</dbReference>
<evidence type="ECO:0000259" key="11">
    <source>
        <dbReference type="PROSITE" id="PS50157"/>
    </source>
</evidence>
<keyword evidence="4" id="KW-0677">Repeat</keyword>
<dbReference type="STRING" id="630390.A0A0C4F5Q7"/>
<feature type="region of interest" description="Disordered" evidence="10">
    <location>
        <begin position="290"/>
        <end position="312"/>
    </location>
</feature>
<evidence type="ECO:0000313" key="13">
    <source>
        <dbReference type="EnsemblFungi" id="PTTG_08458-t43_1-p1"/>
    </source>
</evidence>
<dbReference type="Gene3D" id="3.30.160.60">
    <property type="entry name" value="Classic Zinc Finger"/>
    <property type="match status" value="2"/>
</dbReference>
<evidence type="ECO:0000256" key="2">
    <source>
        <dbReference type="ARBA" id="ARBA00022491"/>
    </source>
</evidence>
<evidence type="ECO:0000256" key="3">
    <source>
        <dbReference type="ARBA" id="ARBA00022723"/>
    </source>
</evidence>
<dbReference type="InterPro" id="IPR013087">
    <property type="entry name" value="Znf_C2H2_type"/>
</dbReference>
<dbReference type="InterPro" id="IPR036236">
    <property type="entry name" value="Znf_C2H2_sf"/>
</dbReference>
<keyword evidence="14" id="KW-1185">Reference proteome</keyword>
<dbReference type="PANTHER" id="PTHR47257">
    <property type="entry name" value="PH-RESPONSE TRANSCRIPTION FACTOR PACC/RIM101"/>
    <property type="match status" value="1"/>
</dbReference>
<comment type="subcellular location">
    <subcellularLocation>
        <location evidence="1">Nucleus</location>
    </subcellularLocation>
</comment>
<organism evidence="12">
    <name type="scientific">Puccinia triticina (isolate 1-1 / race 1 (BBBD))</name>
    <name type="common">Brown leaf rust fungus</name>
    <dbReference type="NCBI Taxonomy" id="630390"/>
    <lineage>
        <taxon>Eukaryota</taxon>
        <taxon>Fungi</taxon>
        <taxon>Dikarya</taxon>
        <taxon>Basidiomycota</taxon>
        <taxon>Pucciniomycotina</taxon>
        <taxon>Pucciniomycetes</taxon>
        <taxon>Pucciniales</taxon>
        <taxon>Pucciniaceae</taxon>
        <taxon>Puccinia</taxon>
    </lineage>
</organism>
<feature type="compositionally biased region" description="Low complexity" evidence="10">
    <location>
        <begin position="300"/>
        <end position="312"/>
    </location>
</feature>
<reference evidence="13" key="4">
    <citation type="submission" date="2025-05" db="UniProtKB">
        <authorList>
            <consortium name="EnsemblFungi"/>
        </authorList>
    </citation>
    <scope>IDENTIFICATION</scope>
    <source>
        <strain evidence="13">isolate 1-1 / race 1 (BBBD)</strain>
    </source>
</reference>
<feature type="compositionally biased region" description="Low complexity" evidence="10">
    <location>
        <begin position="249"/>
        <end position="270"/>
    </location>
</feature>
<evidence type="ECO:0000256" key="7">
    <source>
        <dbReference type="ARBA" id="ARBA00023242"/>
    </source>
</evidence>
<name>A0A0C4F5Q7_PUCT1</name>
<dbReference type="SMART" id="SM00355">
    <property type="entry name" value="ZnF_C2H2"/>
    <property type="match status" value="3"/>
</dbReference>
<dbReference type="OMA" id="WEGCTHK"/>
<sequence>MSAFQPTPDQDVNLVCHWTKPDCLQSFLSAEELFNHLCDSHVGRKRNGNLSLSCSWEGCTHKAAKRDHMTSHMMVHCPLQTNICGICDKTFKRSYDLRKHEVTHTAAHHELHTRSRAVVYQEREIPYASEISAAAMMNRMRVNSLPRDQSGNWTGSNNVLTAAPGPVHRERSFSVPRHNPYQRPQSEQTYPLYPTAWNNEFKFPSDRHQRADSIAEDGPYNVNMPGFNQFQFLEQYPQLSDPPAPDLFSASSVPPSTSSGSSSSSHQPTTNYVASSGNWSEIFSFVADSRRESQPHSIPSSDDFSGSDGLSGVFAGDQPREILRTSSLPLYPTAPSSFNSFENLGYRHSVSAPAGPEEPTVIPDFQLGDFFPPEQPYEQPYLESSATPFQASHDAFGHVQNYDCIADLHTLLSLADLSGFSQTPAVQTEPLLLNLPPFQFTSAQPLF</sequence>
<protein>
    <recommendedName>
        <fullName evidence="11">C2H2-type domain-containing protein</fullName>
    </recommendedName>
</protein>
<accession>A0A0C4F5Q7</accession>
<evidence type="ECO:0000256" key="10">
    <source>
        <dbReference type="SAM" id="MobiDB-lite"/>
    </source>
</evidence>
<reference evidence="12" key="2">
    <citation type="submission" date="2016-05" db="EMBL/GenBank/DDBJ databases">
        <title>Comparative analysis highlights variable genome content of wheat rusts and divergence of the mating loci.</title>
        <authorList>
            <person name="Cuomo C.A."/>
            <person name="Bakkeren G."/>
            <person name="Szabo L."/>
            <person name="Khalil H."/>
            <person name="Joly D."/>
            <person name="Goldberg J."/>
            <person name="Young S."/>
            <person name="Zeng Q."/>
            <person name="Fellers J."/>
        </authorList>
    </citation>
    <scope>NUCLEOTIDE SEQUENCE [LARGE SCALE GENOMIC DNA]</scope>
    <source>
        <strain evidence="12">1-1 BBBD Race 1</strain>
    </source>
</reference>
<dbReference type="InterPro" id="IPR050806">
    <property type="entry name" value="pacC/RIM101"/>
</dbReference>
<dbReference type="SUPFAM" id="SSF57667">
    <property type="entry name" value="beta-beta-alpha zinc fingers"/>
    <property type="match status" value="1"/>
</dbReference>
<dbReference type="EnsemblFungi" id="PTTG_08458-t43_1">
    <property type="protein sequence ID" value="PTTG_08458-t43_1-p1"/>
    <property type="gene ID" value="PTTG_08458"/>
</dbReference>
<gene>
    <name evidence="12" type="ORF">PTTG_08458</name>
</gene>
<dbReference type="GO" id="GO:0008270">
    <property type="term" value="F:zinc ion binding"/>
    <property type="evidence" value="ECO:0007669"/>
    <property type="project" value="UniProtKB-KW"/>
</dbReference>
<dbReference type="OrthoDB" id="2499148at2759"/>
<feature type="domain" description="C2H2-type" evidence="11">
    <location>
        <begin position="82"/>
        <end position="109"/>
    </location>
</feature>
<dbReference type="GO" id="GO:0045944">
    <property type="term" value="P:positive regulation of transcription by RNA polymerase II"/>
    <property type="evidence" value="ECO:0007669"/>
    <property type="project" value="TreeGrafter"/>
</dbReference>
<evidence type="ECO:0000313" key="12">
    <source>
        <dbReference type="EMBL" id="OAV88261.1"/>
    </source>
</evidence>
<evidence type="ECO:0000256" key="8">
    <source>
        <dbReference type="ARBA" id="ARBA00038089"/>
    </source>
</evidence>
<reference evidence="13 14" key="3">
    <citation type="journal article" date="2017" name="G3 (Bethesda)">
        <title>Comparative analysis highlights variable genome content of wheat rusts and divergence of the mating loci.</title>
        <authorList>
            <person name="Cuomo C.A."/>
            <person name="Bakkeren G."/>
            <person name="Khalil H.B."/>
            <person name="Panwar V."/>
            <person name="Joly D."/>
            <person name="Linning R."/>
            <person name="Sakthikumar S."/>
            <person name="Song X."/>
            <person name="Adiconis X."/>
            <person name="Fan L."/>
            <person name="Goldberg J.M."/>
            <person name="Levin J.Z."/>
            <person name="Young S."/>
            <person name="Zeng Q."/>
            <person name="Anikster Y."/>
            <person name="Bruce M."/>
            <person name="Wang M."/>
            <person name="Yin C."/>
            <person name="McCallum B."/>
            <person name="Szabo L.J."/>
            <person name="Hulbert S."/>
            <person name="Chen X."/>
            <person name="Fellers J.P."/>
        </authorList>
    </citation>
    <scope>NUCLEOTIDE SEQUENCE</scope>
    <source>
        <strain evidence="14">Isolate 1-1 / race 1 (BBBD)</strain>
        <strain evidence="13">isolate 1-1 / race 1 (BBBD)</strain>
    </source>
</reference>
<dbReference type="PROSITE" id="PS00028">
    <property type="entry name" value="ZINC_FINGER_C2H2_1"/>
    <property type="match status" value="1"/>
</dbReference>
<dbReference type="EMBL" id="ADAS02000192">
    <property type="protein sequence ID" value="OAV88261.1"/>
    <property type="molecule type" value="Genomic_DNA"/>
</dbReference>
<keyword evidence="3" id="KW-0479">Metal-binding</keyword>
<keyword evidence="2" id="KW-0678">Repressor</keyword>